<sequence length="66" mass="7706">MLKEEKISQSMIILSQEKNIQRLNELVRNLREQLLRCRGNNDTSYGTTSLLAESRADLEQQQILED</sequence>
<feature type="coiled-coil region" evidence="1">
    <location>
        <begin position="13"/>
        <end position="40"/>
    </location>
</feature>
<keyword evidence="3" id="KW-1185">Reference proteome</keyword>
<evidence type="ECO:0000313" key="3">
    <source>
        <dbReference type="Proteomes" id="UP000631114"/>
    </source>
</evidence>
<protein>
    <submittedName>
        <fullName evidence="2">Uncharacterized protein</fullName>
    </submittedName>
</protein>
<evidence type="ECO:0000256" key="1">
    <source>
        <dbReference type="SAM" id="Coils"/>
    </source>
</evidence>
<dbReference type="PANTHER" id="PTHR34564:SF3">
    <property type="entry name" value="PEPTIDYL-PROLYL CIS-TRANS ISOMERASE G"/>
    <property type="match status" value="1"/>
</dbReference>
<dbReference type="Proteomes" id="UP000631114">
    <property type="component" value="Unassembled WGS sequence"/>
</dbReference>
<dbReference type="EMBL" id="JADFTS010000008">
    <property type="protein sequence ID" value="KAF9591435.1"/>
    <property type="molecule type" value="Genomic_DNA"/>
</dbReference>
<name>A0A835H398_9MAGN</name>
<dbReference type="AlphaFoldDB" id="A0A835H398"/>
<dbReference type="PANTHER" id="PTHR34564">
    <property type="entry name" value="PEPTIDYL-PROLYL CIS-TRANS ISOMERASE G"/>
    <property type="match status" value="1"/>
</dbReference>
<accession>A0A835H398</accession>
<gene>
    <name evidence="2" type="ORF">IFM89_004133</name>
</gene>
<proteinExistence type="predicted"/>
<comment type="caution">
    <text evidence="2">The sequence shown here is derived from an EMBL/GenBank/DDBJ whole genome shotgun (WGS) entry which is preliminary data.</text>
</comment>
<reference evidence="2 3" key="1">
    <citation type="submission" date="2020-10" db="EMBL/GenBank/DDBJ databases">
        <title>The Coptis chinensis genome and diversification of protoberbering-type alkaloids.</title>
        <authorList>
            <person name="Wang B."/>
            <person name="Shu S."/>
            <person name="Song C."/>
            <person name="Liu Y."/>
        </authorList>
    </citation>
    <scope>NUCLEOTIDE SEQUENCE [LARGE SCALE GENOMIC DNA]</scope>
    <source>
        <strain evidence="2">HL-2020</strain>
        <tissue evidence="2">Leaf</tissue>
    </source>
</reference>
<organism evidence="2 3">
    <name type="scientific">Coptis chinensis</name>
    <dbReference type="NCBI Taxonomy" id="261450"/>
    <lineage>
        <taxon>Eukaryota</taxon>
        <taxon>Viridiplantae</taxon>
        <taxon>Streptophyta</taxon>
        <taxon>Embryophyta</taxon>
        <taxon>Tracheophyta</taxon>
        <taxon>Spermatophyta</taxon>
        <taxon>Magnoliopsida</taxon>
        <taxon>Ranunculales</taxon>
        <taxon>Ranunculaceae</taxon>
        <taxon>Coptidoideae</taxon>
        <taxon>Coptis</taxon>
    </lineage>
</organism>
<keyword evidence="1" id="KW-0175">Coiled coil</keyword>
<evidence type="ECO:0000313" key="2">
    <source>
        <dbReference type="EMBL" id="KAF9591435.1"/>
    </source>
</evidence>
<dbReference type="OrthoDB" id="1930404at2759"/>